<keyword evidence="7 14" id="KW-0274">FAD</keyword>
<proteinExistence type="inferred from homology"/>
<accession>A0A1I3PPT6</accession>
<dbReference type="Gene3D" id="3.30.390.30">
    <property type="match status" value="1"/>
</dbReference>
<feature type="domain" description="Pyridine nucleotide-disulphide oxidoreductase dimerisation" evidence="17">
    <location>
        <begin position="354"/>
        <end position="463"/>
    </location>
</feature>
<feature type="binding site" evidence="14">
    <location>
        <position position="319"/>
    </location>
    <ligand>
        <name>FAD</name>
        <dbReference type="ChEBI" id="CHEBI:57692"/>
    </ligand>
</feature>
<name>A0A1I3PPT6_HALDA</name>
<keyword evidence="20" id="KW-1185">Reference proteome</keyword>
<feature type="binding site" evidence="14">
    <location>
        <position position="114"/>
    </location>
    <ligand>
        <name>FAD</name>
        <dbReference type="ChEBI" id="CHEBI:57692"/>
    </ligand>
</feature>
<dbReference type="PRINTS" id="PR00411">
    <property type="entry name" value="PNDRDTASEI"/>
</dbReference>
<evidence type="ECO:0000256" key="2">
    <source>
        <dbReference type="ARBA" id="ARBA00007532"/>
    </source>
</evidence>
<evidence type="ECO:0000256" key="16">
    <source>
        <dbReference type="RuleBase" id="RU003692"/>
    </source>
</evidence>
<evidence type="ECO:0000256" key="7">
    <source>
        <dbReference type="ARBA" id="ARBA00022827"/>
    </source>
</evidence>
<dbReference type="FunFam" id="3.30.390.30:FF:000001">
    <property type="entry name" value="Dihydrolipoyl dehydrogenase"/>
    <property type="match status" value="1"/>
</dbReference>
<dbReference type="RefSeq" id="WP_075034856.1">
    <property type="nucleotide sequence ID" value="NZ_FOSB01000001.1"/>
</dbReference>
<feature type="disulfide bond" description="Redox-active" evidence="15">
    <location>
        <begin position="42"/>
        <end position="47"/>
    </location>
</feature>
<evidence type="ECO:0000256" key="3">
    <source>
        <dbReference type="ARBA" id="ARBA00012608"/>
    </source>
</evidence>
<evidence type="ECO:0000313" key="20">
    <source>
        <dbReference type="Proteomes" id="UP000183557"/>
    </source>
</evidence>
<dbReference type="SUPFAM" id="SSF51905">
    <property type="entry name" value="FAD/NAD(P)-binding domain"/>
    <property type="match status" value="1"/>
</dbReference>
<sequence>MAQEYDLVVLGGGTGGYVAAIRASKLGLKTAIVEKRELGGTCLHRGCIPSKALLRSAEVFRQTKEADQYGITTDTPTLNFTKVQERKQSIVDTLHKGVQGLMKKGKIDVYEGFGRILGPSIFSPTAGTISVEMNNGEENEMLIPKNVLVATGSNPKSLPGLEIDGDFVMSSDEALHMEELPESIVIVGGGVIGIEWASMLADFGVEVTVLEYLPHILPTEDEDISKEMLKQMKKKGVNIVTSAKVLPDTIEKDHGITIQAEVAGETVSYKAERMLVSVGRSANVKNIGLENTDIQVDDGVIQTNEYYQTKESHIYAIGDVIGGMQLAHVASHEGIIAVEHMANNEPHPLDPEQVPSCIYSNPEVASVGLTEKAAKEKGYDVKVGKFPFQAVGKALVHGETDGFVKIIADKETDDLLGVHMVGPHVTDMISEAGLAKVLDATPWEIAESIHPHPTLAEAIGEAAMAVDGNQIHG</sequence>
<gene>
    <name evidence="19" type="ORF">SAMN04487936_101397</name>
</gene>
<dbReference type="GO" id="GO:0050660">
    <property type="term" value="F:flavin adenine dinucleotide binding"/>
    <property type="evidence" value="ECO:0007669"/>
    <property type="project" value="InterPro"/>
</dbReference>
<dbReference type="InterPro" id="IPR004099">
    <property type="entry name" value="Pyr_nucl-diS_OxRdtase_dimer"/>
</dbReference>
<evidence type="ECO:0000256" key="15">
    <source>
        <dbReference type="PIRSR" id="PIRSR000350-4"/>
    </source>
</evidence>
<dbReference type="Pfam" id="PF02852">
    <property type="entry name" value="Pyr_redox_dim"/>
    <property type="match status" value="1"/>
</dbReference>
<feature type="domain" description="FAD/NAD(P)-binding" evidence="18">
    <location>
        <begin position="5"/>
        <end position="334"/>
    </location>
</feature>
<feature type="binding site" evidence="14">
    <location>
        <position position="51"/>
    </location>
    <ligand>
        <name>FAD</name>
        <dbReference type="ChEBI" id="CHEBI:57692"/>
    </ligand>
</feature>
<dbReference type="PANTHER" id="PTHR22912:SF217">
    <property type="entry name" value="DIHYDROLIPOYL DEHYDROGENASE"/>
    <property type="match status" value="1"/>
</dbReference>
<comment type="catalytic activity">
    <reaction evidence="12 16">
        <text>N(6)-[(R)-dihydrolipoyl]-L-lysyl-[protein] + NAD(+) = N(6)-[(R)-lipoyl]-L-lysyl-[protein] + NADH + H(+)</text>
        <dbReference type="Rhea" id="RHEA:15045"/>
        <dbReference type="Rhea" id="RHEA-COMP:10474"/>
        <dbReference type="Rhea" id="RHEA-COMP:10475"/>
        <dbReference type="ChEBI" id="CHEBI:15378"/>
        <dbReference type="ChEBI" id="CHEBI:57540"/>
        <dbReference type="ChEBI" id="CHEBI:57945"/>
        <dbReference type="ChEBI" id="CHEBI:83099"/>
        <dbReference type="ChEBI" id="CHEBI:83100"/>
        <dbReference type="EC" id="1.8.1.4"/>
    </reaction>
</comment>
<dbReference type="Proteomes" id="UP000183557">
    <property type="component" value="Unassembled WGS sequence"/>
</dbReference>
<evidence type="ECO:0000256" key="6">
    <source>
        <dbReference type="ARBA" id="ARBA00022630"/>
    </source>
</evidence>
<feature type="binding site" evidence="14">
    <location>
        <position position="211"/>
    </location>
    <ligand>
        <name>NAD(+)</name>
        <dbReference type="ChEBI" id="CHEBI:57540"/>
    </ligand>
</feature>
<dbReference type="InterPro" id="IPR050151">
    <property type="entry name" value="Class-I_Pyr_Nuc-Dis_Oxidored"/>
</dbReference>
<dbReference type="GO" id="GO:0004148">
    <property type="term" value="F:dihydrolipoyl dehydrogenase (NADH) activity"/>
    <property type="evidence" value="ECO:0007669"/>
    <property type="project" value="UniProtKB-EC"/>
</dbReference>
<evidence type="ECO:0000256" key="8">
    <source>
        <dbReference type="ARBA" id="ARBA00023002"/>
    </source>
</evidence>
<evidence type="ECO:0000259" key="17">
    <source>
        <dbReference type="Pfam" id="PF02852"/>
    </source>
</evidence>
<keyword evidence="6 16" id="KW-0285">Flavoprotein</keyword>
<dbReference type="InterPro" id="IPR006258">
    <property type="entry name" value="Lipoamide_DH"/>
</dbReference>
<dbReference type="GO" id="GO:0006103">
    <property type="term" value="P:2-oxoglutarate metabolic process"/>
    <property type="evidence" value="ECO:0007669"/>
    <property type="project" value="TreeGrafter"/>
</dbReference>
<evidence type="ECO:0000313" key="19">
    <source>
        <dbReference type="EMBL" id="SFJ23317.1"/>
    </source>
</evidence>
<keyword evidence="5" id="KW-0963">Cytoplasm</keyword>
<dbReference type="GO" id="GO:0005737">
    <property type="term" value="C:cytoplasm"/>
    <property type="evidence" value="ECO:0007669"/>
    <property type="project" value="UniProtKB-SubCell"/>
</dbReference>
<dbReference type="InterPro" id="IPR023753">
    <property type="entry name" value="FAD/NAD-binding_dom"/>
</dbReference>
<organism evidence="19 20">
    <name type="scientific">Halobacillus dabanensis</name>
    <dbReference type="NCBI Taxonomy" id="240302"/>
    <lineage>
        <taxon>Bacteria</taxon>
        <taxon>Bacillati</taxon>
        <taxon>Bacillota</taxon>
        <taxon>Bacilli</taxon>
        <taxon>Bacillales</taxon>
        <taxon>Bacillaceae</taxon>
        <taxon>Halobacillus</taxon>
    </lineage>
</organism>
<dbReference type="AlphaFoldDB" id="A0A1I3PPT6"/>
<dbReference type="OrthoDB" id="9800167at2"/>
<evidence type="ECO:0000256" key="4">
    <source>
        <dbReference type="ARBA" id="ARBA00016961"/>
    </source>
</evidence>
<comment type="cofactor">
    <cofactor evidence="14 16">
        <name>FAD</name>
        <dbReference type="ChEBI" id="CHEBI:57692"/>
    </cofactor>
    <text evidence="14 16">Binds 1 FAD per subunit.</text>
</comment>
<evidence type="ECO:0000256" key="11">
    <source>
        <dbReference type="ARBA" id="ARBA00023284"/>
    </source>
</evidence>
<comment type="miscellaneous">
    <text evidence="16">The active site is a redox-active disulfide bond.</text>
</comment>
<dbReference type="EMBL" id="FOSB01000001">
    <property type="protein sequence ID" value="SFJ23317.1"/>
    <property type="molecule type" value="Genomic_DNA"/>
</dbReference>
<reference evidence="20" key="1">
    <citation type="submission" date="2016-10" db="EMBL/GenBank/DDBJ databases">
        <authorList>
            <person name="Varghese N."/>
            <person name="Submissions S."/>
        </authorList>
    </citation>
    <scope>NUCLEOTIDE SEQUENCE [LARGE SCALE GENOMIC DNA]</scope>
    <source>
        <strain evidence="20">CGMCC 1.3704</strain>
    </source>
</reference>
<keyword evidence="11 16" id="KW-0676">Redox-active center</keyword>
<keyword evidence="14" id="KW-0547">Nucleotide-binding</keyword>
<dbReference type="InterPro" id="IPR016156">
    <property type="entry name" value="FAD/NAD-linked_Rdtase_dimer_sf"/>
</dbReference>
<keyword evidence="8 16" id="KW-0560">Oxidoreductase</keyword>
<dbReference type="PANTHER" id="PTHR22912">
    <property type="entry name" value="DISULFIDE OXIDOREDUCTASE"/>
    <property type="match status" value="1"/>
</dbReference>
<dbReference type="Gene3D" id="3.50.50.60">
    <property type="entry name" value="FAD/NAD(P)-binding domain"/>
    <property type="match status" value="2"/>
</dbReference>
<evidence type="ECO:0000256" key="5">
    <source>
        <dbReference type="ARBA" id="ARBA00022490"/>
    </source>
</evidence>
<feature type="binding site" evidence="14">
    <location>
        <position position="279"/>
    </location>
    <ligand>
        <name>NAD(+)</name>
        <dbReference type="ChEBI" id="CHEBI:57540"/>
    </ligand>
</feature>
<feature type="binding site" evidence="14">
    <location>
        <begin position="151"/>
        <end position="153"/>
    </location>
    <ligand>
        <name>FAD</name>
        <dbReference type="ChEBI" id="CHEBI:57692"/>
    </ligand>
</feature>
<dbReference type="EC" id="1.8.1.4" evidence="3 16"/>
<keyword evidence="9 14" id="KW-0520">NAD</keyword>
<evidence type="ECO:0000256" key="1">
    <source>
        <dbReference type="ARBA" id="ARBA00004496"/>
    </source>
</evidence>
<evidence type="ECO:0000256" key="12">
    <source>
        <dbReference type="ARBA" id="ARBA00049187"/>
    </source>
</evidence>
<dbReference type="PROSITE" id="PS00076">
    <property type="entry name" value="PYRIDINE_REDOX_1"/>
    <property type="match status" value="1"/>
</dbReference>
<dbReference type="SUPFAM" id="SSF55424">
    <property type="entry name" value="FAD/NAD-linked reductases, dimerisation (C-terminal) domain"/>
    <property type="match status" value="1"/>
</dbReference>
<evidence type="ECO:0000256" key="13">
    <source>
        <dbReference type="PIRSR" id="PIRSR000350-2"/>
    </source>
</evidence>
<evidence type="ECO:0000256" key="14">
    <source>
        <dbReference type="PIRSR" id="PIRSR000350-3"/>
    </source>
</evidence>
<dbReference type="STRING" id="240302.BN982_00111"/>
<dbReference type="InterPro" id="IPR036188">
    <property type="entry name" value="FAD/NAD-bd_sf"/>
</dbReference>
<keyword evidence="10" id="KW-1015">Disulfide bond</keyword>
<dbReference type="PIRSF" id="PIRSF000350">
    <property type="entry name" value="Mercury_reductase_MerA"/>
    <property type="match status" value="1"/>
</dbReference>
<comment type="similarity">
    <text evidence="2 16">Belongs to the class-I pyridine nucleotide-disulfide oxidoreductase family.</text>
</comment>
<dbReference type="InterPro" id="IPR012999">
    <property type="entry name" value="Pyr_OxRdtase_I_AS"/>
</dbReference>
<feature type="active site" description="Proton acceptor" evidence="13">
    <location>
        <position position="452"/>
    </location>
</feature>
<evidence type="ECO:0000256" key="10">
    <source>
        <dbReference type="ARBA" id="ARBA00023157"/>
    </source>
</evidence>
<evidence type="ECO:0000259" key="18">
    <source>
        <dbReference type="Pfam" id="PF07992"/>
    </source>
</evidence>
<protein>
    <recommendedName>
        <fullName evidence="4 16">Dihydrolipoyl dehydrogenase</fullName>
        <ecNumber evidence="3 16">1.8.1.4</ecNumber>
    </recommendedName>
</protein>
<dbReference type="NCBIfam" id="TIGR01350">
    <property type="entry name" value="lipoamide_DH"/>
    <property type="match status" value="1"/>
</dbReference>
<comment type="subcellular location">
    <subcellularLocation>
        <location evidence="1">Cytoplasm</location>
    </subcellularLocation>
</comment>
<dbReference type="InterPro" id="IPR001100">
    <property type="entry name" value="Pyr_nuc-diS_OxRdtase"/>
</dbReference>
<dbReference type="Pfam" id="PF07992">
    <property type="entry name" value="Pyr_redox_2"/>
    <property type="match status" value="1"/>
</dbReference>
<dbReference type="PRINTS" id="PR00368">
    <property type="entry name" value="FADPNR"/>
</dbReference>
<feature type="binding site" evidence="14">
    <location>
        <begin position="188"/>
        <end position="195"/>
    </location>
    <ligand>
        <name>NAD(+)</name>
        <dbReference type="ChEBI" id="CHEBI:57540"/>
    </ligand>
</feature>
<evidence type="ECO:0000256" key="9">
    <source>
        <dbReference type="ARBA" id="ARBA00023027"/>
    </source>
</evidence>